<evidence type="ECO:0000313" key="3">
    <source>
        <dbReference type="EMBL" id="RPB00193.1"/>
    </source>
</evidence>
<dbReference type="OrthoDB" id="5311681at2759"/>
<feature type="region of interest" description="Disordered" evidence="1">
    <location>
        <begin position="326"/>
        <end position="360"/>
    </location>
</feature>
<dbReference type="SUPFAM" id="SSF81383">
    <property type="entry name" value="F-box domain"/>
    <property type="match status" value="1"/>
</dbReference>
<dbReference type="STRING" id="1336337.A0A3N4JPK3"/>
<evidence type="ECO:0000313" key="4">
    <source>
        <dbReference type="Proteomes" id="UP000276215"/>
    </source>
</evidence>
<dbReference type="Gene3D" id="3.80.10.10">
    <property type="entry name" value="Ribonuclease Inhibitor"/>
    <property type="match status" value="1"/>
</dbReference>
<sequence length="560" mass="62779">MLYDFLDPGLRRPQTGPDPLRCQLPLDIMSTIISYIESASDLSRVSRVSRILHFLSVPRLYRTVIIRAPRTRVSDGDKGGGRKQSASGSALSALMKPGIASCVQTLRIEDEIPGSEEWWASGMWSDMEVVWAIALAGVMGNMSRLERVEWTSKSYPHPVLFGAIAKHPTIKSVYVIHPPAEPASLCEKPPLRPPLQVIPGFANIRFLHFTNIPTSSAYIDEYAMAIFSSPRLEVLYLGFASQTSTGLRLFFSHQKIRPVGPMRTRLKLKELGLRNVSFDFPEGGIVDDWLDTEALEVLSLIDCRIVATSCWSGLFGNHNSPPAAIDSPVSVRSAGSSAGKSSRTDTPRTSALSAPPPEKKHKLKLRSLRINSRAEFWAGFLSSYEGLEELYILDPLEGEEELEVTAPAGAFIDALVANHKSIKRLRLYSQWILHKTEVQRLFRACTQLQELGLSFEQSQWPFMEVLVLFLPNIKVIHLLESQLRDKAEMETEIIAKRETIETSLAVPELLAFGMFGFGQVFIRIDKTSLRVDGREIRNWQMVSFEDVRDSVGIWRAERSI</sequence>
<dbReference type="Proteomes" id="UP000276215">
    <property type="component" value="Unassembled WGS sequence"/>
</dbReference>
<feature type="domain" description="F-box" evidence="2">
    <location>
        <begin position="23"/>
        <end position="66"/>
    </location>
</feature>
<reference evidence="3 4" key="1">
    <citation type="journal article" date="2018" name="Nat. Ecol. Evol.">
        <title>Pezizomycetes genomes reveal the molecular basis of ectomycorrhizal truffle lifestyle.</title>
        <authorList>
            <person name="Murat C."/>
            <person name="Payen T."/>
            <person name="Noel B."/>
            <person name="Kuo A."/>
            <person name="Morin E."/>
            <person name="Chen J."/>
            <person name="Kohler A."/>
            <person name="Krizsan K."/>
            <person name="Balestrini R."/>
            <person name="Da Silva C."/>
            <person name="Montanini B."/>
            <person name="Hainaut M."/>
            <person name="Levati E."/>
            <person name="Barry K.W."/>
            <person name="Belfiori B."/>
            <person name="Cichocki N."/>
            <person name="Clum A."/>
            <person name="Dockter R.B."/>
            <person name="Fauchery L."/>
            <person name="Guy J."/>
            <person name="Iotti M."/>
            <person name="Le Tacon F."/>
            <person name="Lindquist E.A."/>
            <person name="Lipzen A."/>
            <person name="Malagnac F."/>
            <person name="Mello A."/>
            <person name="Molinier V."/>
            <person name="Miyauchi S."/>
            <person name="Poulain J."/>
            <person name="Riccioni C."/>
            <person name="Rubini A."/>
            <person name="Sitrit Y."/>
            <person name="Splivallo R."/>
            <person name="Traeger S."/>
            <person name="Wang M."/>
            <person name="Zifcakova L."/>
            <person name="Wipf D."/>
            <person name="Zambonelli A."/>
            <person name="Paolocci F."/>
            <person name="Nowrousian M."/>
            <person name="Ottonello S."/>
            <person name="Baldrian P."/>
            <person name="Spatafora J.W."/>
            <person name="Henrissat B."/>
            <person name="Nagy L.G."/>
            <person name="Aury J.M."/>
            <person name="Wincker P."/>
            <person name="Grigoriev I.V."/>
            <person name="Bonfante P."/>
            <person name="Martin F.M."/>
        </authorList>
    </citation>
    <scope>NUCLEOTIDE SEQUENCE [LARGE SCALE GENOMIC DNA]</scope>
    <source>
        <strain evidence="3 4">120613-1</strain>
    </source>
</reference>
<dbReference type="InterPro" id="IPR001810">
    <property type="entry name" value="F-box_dom"/>
</dbReference>
<dbReference type="InterPro" id="IPR032675">
    <property type="entry name" value="LRR_dom_sf"/>
</dbReference>
<evidence type="ECO:0000259" key="2">
    <source>
        <dbReference type="Pfam" id="PF12937"/>
    </source>
</evidence>
<evidence type="ECO:0000256" key="1">
    <source>
        <dbReference type="SAM" id="MobiDB-lite"/>
    </source>
</evidence>
<organism evidence="3 4">
    <name type="scientific">Choiromyces venosus 120613-1</name>
    <dbReference type="NCBI Taxonomy" id="1336337"/>
    <lineage>
        <taxon>Eukaryota</taxon>
        <taxon>Fungi</taxon>
        <taxon>Dikarya</taxon>
        <taxon>Ascomycota</taxon>
        <taxon>Pezizomycotina</taxon>
        <taxon>Pezizomycetes</taxon>
        <taxon>Pezizales</taxon>
        <taxon>Tuberaceae</taxon>
        <taxon>Choiromyces</taxon>
    </lineage>
</organism>
<name>A0A3N4JPK3_9PEZI</name>
<dbReference type="EMBL" id="ML120382">
    <property type="protein sequence ID" value="RPB00193.1"/>
    <property type="molecule type" value="Genomic_DNA"/>
</dbReference>
<dbReference type="InterPro" id="IPR036047">
    <property type="entry name" value="F-box-like_dom_sf"/>
</dbReference>
<gene>
    <name evidence="3" type="ORF">L873DRAFT_1843149</name>
</gene>
<dbReference type="AlphaFoldDB" id="A0A3N4JPK3"/>
<protein>
    <recommendedName>
        <fullName evidence="2">F-box domain-containing protein</fullName>
    </recommendedName>
</protein>
<keyword evidence="4" id="KW-1185">Reference proteome</keyword>
<dbReference type="Pfam" id="PF12937">
    <property type="entry name" value="F-box-like"/>
    <property type="match status" value="1"/>
</dbReference>
<dbReference type="SUPFAM" id="SSF52047">
    <property type="entry name" value="RNI-like"/>
    <property type="match status" value="1"/>
</dbReference>
<accession>A0A3N4JPK3</accession>
<proteinExistence type="predicted"/>
<feature type="compositionally biased region" description="Low complexity" evidence="1">
    <location>
        <begin position="327"/>
        <end position="341"/>
    </location>
</feature>